<evidence type="ECO:0000256" key="1">
    <source>
        <dbReference type="SAM" id="MobiDB-lite"/>
    </source>
</evidence>
<dbReference type="Proteomes" id="UP000707356">
    <property type="component" value="Unassembled WGS sequence"/>
</dbReference>
<feature type="compositionally biased region" description="Pro residues" evidence="1">
    <location>
        <begin position="45"/>
        <end position="55"/>
    </location>
</feature>
<feature type="signal peptide" evidence="2">
    <location>
        <begin position="1"/>
        <end position="23"/>
    </location>
</feature>
<evidence type="ECO:0000313" key="4">
    <source>
        <dbReference type="EMBL" id="MBW4465849.1"/>
    </source>
</evidence>
<feature type="domain" description="SLH" evidence="3">
    <location>
        <begin position="188"/>
        <end position="251"/>
    </location>
</feature>
<feature type="region of interest" description="Disordered" evidence="1">
    <location>
        <begin position="37"/>
        <end position="60"/>
    </location>
</feature>
<comment type="caution">
    <text evidence="4">The sequence shown here is derived from an EMBL/GenBank/DDBJ whole genome shotgun (WGS) entry which is preliminary data.</text>
</comment>
<dbReference type="PANTHER" id="PTHR43308">
    <property type="entry name" value="OUTER MEMBRANE PROTEIN ALPHA-RELATED"/>
    <property type="match status" value="1"/>
</dbReference>
<organism evidence="4 5">
    <name type="scientific">Pegethrix bostrychoides GSE-TBD4-15B</name>
    <dbReference type="NCBI Taxonomy" id="2839662"/>
    <lineage>
        <taxon>Bacteria</taxon>
        <taxon>Bacillati</taxon>
        <taxon>Cyanobacteriota</taxon>
        <taxon>Cyanophyceae</taxon>
        <taxon>Oculatellales</taxon>
        <taxon>Oculatellaceae</taxon>
        <taxon>Pegethrix</taxon>
    </lineage>
</organism>
<dbReference type="PROSITE" id="PS51272">
    <property type="entry name" value="SLH"/>
    <property type="match status" value="3"/>
</dbReference>
<sequence>MKKERFLSALSLTLLLTSLSAVAQVQFPDQASNSLSNQLINQFPSPDPNPDSQPPEPDRNQANQAIADVVAAGWMSLESDGSFQEERALSRAELASILVKAFRLNERQPANQPPNQSASQSAQKLQDLPPSHWAYADIQTVLRHQIMSGYRAGRFFPEQRVTRAEAFSIIAQAYGVFQFPDATIAQILQPYSDASDIPGWARKSMATALYEGFINLKPTQKIAPLDPMTRGDVAHALEVYLRRQHTPADLPWQPSSP</sequence>
<dbReference type="Pfam" id="PF00395">
    <property type="entry name" value="SLH"/>
    <property type="match status" value="2"/>
</dbReference>
<dbReference type="InterPro" id="IPR001119">
    <property type="entry name" value="SLH_dom"/>
</dbReference>
<reference evidence="4" key="1">
    <citation type="submission" date="2021-05" db="EMBL/GenBank/DDBJ databases">
        <authorList>
            <person name="Pietrasiak N."/>
            <person name="Ward R."/>
            <person name="Stajich J.E."/>
            <person name="Kurbessoian T."/>
        </authorList>
    </citation>
    <scope>NUCLEOTIDE SEQUENCE</scope>
    <source>
        <strain evidence="4">GSE-TBD4-15B</strain>
    </source>
</reference>
<name>A0A951PC97_9CYAN</name>
<protein>
    <submittedName>
        <fullName evidence="4">S-layer homology domain-containing protein</fullName>
    </submittedName>
</protein>
<feature type="domain" description="SLH" evidence="3">
    <location>
        <begin position="121"/>
        <end position="184"/>
    </location>
</feature>
<dbReference type="AlphaFoldDB" id="A0A951PC97"/>
<reference evidence="4" key="2">
    <citation type="journal article" date="2022" name="Microbiol. Resour. Announc.">
        <title>Metagenome Sequencing to Explore Phylogenomics of Terrestrial Cyanobacteria.</title>
        <authorList>
            <person name="Ward R.D."/>
            <person name="Stajich J.E."/>
            <person name="Johansen J.R."/>
            <person name="Huntemann M."/>
            <person name="Clum A."/>
            <person name="Foster B."/>
            <person name="Foster B."/>
            <person name="Roux S."/>
            <person name="Palaniappan K."/>
            <person name="Varghese N."/>
            <person name="Mukherjee S."/>
            <person name="Reddy T.B.K."/>
            <person name="Daum C."/>
            <person name="Copeland A."/>
            <person name="Chen I.A."/>
            <person name="Ivanova N.N."/>
            <person name="Kyrpides N.C."/>
            <person name="Shapiro N."/>
            <person name="Eloe-Fadrosh E.A."/>
            <person name="Pietrasiak N."/>
        </authorList>
    </citation>
    <scope>NUCLEOTIDE SEQUENCE</scope>
    <source>
        <strain evidence="4">GSE-TBD4-15B</strain>
    </source>
</reference>
<feature type="domain" description="SLH" evidence="3">
    <location>
        <begin position="49"/>
        <end position="112"/>
    </location>
</feature>
<dbReference type="InterPro" id="IPR051465">
    <property type="entry name" value="Cell_Envelope_Struct_Comp"/>
</dbReference>
<gene>
    <name evidence="4" type="ORF">KME07_10485</name>
</gene>
<feature type="chain" id="PRO_5037233927" evidence="2">
    <location>
        <begin position="24"/>
        <end position="257"/>
    </location>
</feature>
<evidence type="ECO:0000259" key="3">
    <source>
        <dbReference type="PROSITE" id="PS51272"/>
    </source>
</evidence>
<evidence type="ECO:0000256" key="2">
    <source>
        <dbReference type="SAM" id="SignalP"/>
    </source>
</evidence>
<evidence type="ECO:0000313" key="5">
    <source>
        <dbReference type="Proteomes" id="UP000707356"/>
    </source>
</evidence>
<proteinExistence type="predicted"/>
<dbReference type="EMBL" id="JAHHHV010000064">
    <property type="protein sequence ID" value="MBW4465849.1"/>
    <property type="molecule type" value="Genomic_DNA"/>
</dbReference>
<dbReference type="PANTHER" id="PTHR43308:SF5">
    <property type="entry name" value="S-LAYER PROTEIN _ PEPTIDOGLYCAN ENDO-BETA-N-ACETYLGLUCOSAMINIDASE"/>
    <property type="match status" value="1"/>
</dbReference>
<keyword evidence="2" id="KW-0732">Signal</keyword>
<accession>A0A951PC97</accession>